<dbReference type="PROSITE" id="PS00198">
    <property type="entry name" value="4FE4S_FER_1"/>
    <property type="match status" value="1"/>
</dbReference>
<evidence type="ECO:0000256" key="2">
    <source>
        <dbReference type="ARBA" id="ARBA00023004"/>
    </source>
</evidence>
<dbReference type="PANTHER" id="PTHR43255:SF2">
    <property type="entry name" value="HETERODISULFIDE REDUCTASE RELATED PROTEIN"/>
    <property type="match status" value="1"/>
</dbReference>
<dbReference type="InterPro" id="IPR051460">
    <property type="entry name" value="HdrC_iron-sulfur_subunit"/>
</dbReference>
<dbReference type="EMBL" id="ADLN01000105">
    <property type="protein sequence ID" value="EHI58182.1"/>
    <property type="molecule type" value="Genomic_DNA"/>
</dbReference>
<dbReference type="Gene3D" id="1.10.1060.10">
    <property type="entry name" value="Alpha-helical ferredoxin"/>
    <property type="match status" value="1"/>
</dbReference>
<keyword evidence="1" id="KW-0479">Metal-binding</keyword>
<dbReference type="InterPro" id="IPR017900">
    <property type="entry name" value="4Fe4S_Fe_S_CS"/>
</dbReference>
<dbReference type="InterPro" id="IPR017896">
    <property type="entry name" value="4Fe4S_Fe-S-bd"/>
</dbReference>
<evidence type="ECO:0000256" key="3">
    <source>
        <dbReference type="ARBA" id="ARBA00023014"/>
    </source>
</evidence>
<dbReference type="SUPFAM" id="SSF54862">
    <property type="entry name" value="4Fe-4S ferredoxins"/>
    <property type="match status" value="1"/>
</dbReference>
<reference evidence="5 6" key="1">
    <citation type="submission" date="2011-08" db="EMBL/GenBank/DDBJ databases">
        <title>The Genome Sequence of Clostridium hathewayi WAL-18680.</title>
        <authorList>
            <consortium name="The Broad Institute Genome Sequencing Platform"/>
            <person name="Earl A."/>
            <person name="Ward D."/>
            <person name="Feldgarden M."/>
            <person name="Gevers D."/>
            <person name="Finegold S.M."/>
            <person name="Summanen P.H."/>
            <person name="Molitoris D.R."/>
            <person name="Song M."/>
            <person name="Daigneault M."/>
            <person name="Allen-Vercoe E."/>
            <person name="Young S.K."/>
            <person name="Zeng Q."/>
            <person name="Gargeya S."/>
            <person name="Fitzgerald M."/>
            <person name="Haas B."/>
            <person name="Abouelleil A."/>
            <person name="Alvarado L."/>
            <person name="Arachchi H.M."/>
            <person name="Berlin A."/>
            <person name="Brown A."/>
            <person name="Chapman S.B."/>
            <person name="Chen Z."/>
            <person name="Dunbar C."/>
            <person name="Freedman E."/>
            <person name="Gearin G."/>
            <person name="Gellesch M."/>
            <person name="Goldberg J."/>
            <person name="Griggs A."/>
            <person name="Gujja S."/>
            <person name="Heiman D."/>
            <person name="Howarth C."/>
            <person name="Larson L."/>
            <person name="Lui A."/>
            <person name="MacDonald P.J.P."/>
            <person name="Montmayeur A."/>
            <person name="Murphy C."/>
            <person name="Neiman D."/>
            <person name="Pearson M."/>
            <person name="Priest M."/>
            <person name="Roberts A."/>
            <person name="Saif S."/>
            <person name="Shea T."/>
            <person name="Shenoy N."/>
            <person name="Sisk P."/>
            <person name="Stolte C."/>
            <person name="Sykes S."/>
            <person name="Wortman J."/>
            <person name="Nusbaum C."/>
            <person name="Birren B."/>
        </authorList>
    </citation>
    <scope>NUCLEOTIDE SEQUENCE [LARGE SCALE GENOMIC DNA]</scope>
    <source>
        <strain evidence="5 6">WAL-18680</strain>
    </source>
</reference>
<dbReference type="Pfam" id="PF13183">
    <property type="entry name" value="Fer4_8"/>
    <property type="match status" value="1"/>
</dbReference>
<dbReference type="HOGENOM" id="CLU_023081_2_0_9"/>
<evidence type="ECO:0000256" key="1">
    <source>
        <dbReference type="ARBA" id="ARBA00022723"/>
    </source>
</evidence>
<comment type="caution">
    <text evidence="5">The sequence shown here is derived from an EMBL/GenBank/DDBJ whole genome shotgun (WGS) entry which is preliminary data.</text>
</comment>
<dbReference type="GO" id="GO:0051536">
    <property type="term" value="F:iron-sulfur cluster binding"/>
    <property type="evidence" value="ECO:0007669"/>
    <property type="project" value="UniProtKB-KW"/>
</dbReference>
<dbReference type="PATRIC" id="fig|742737.3.peg.3806"/>
<organism evidence="5 6">
    <name type="scientific">Hungatella hathewayi WAL-18680</name>
    <dbReference type="NCBI Taxonomy" id="742737"/>
    <lineage>
        <taxon>Bacteria</taxon>
        <taxon>Bacillati</taxon>
        <taxon>Bacillota</taxon>
        <taxon>Clostridia</taxon>
        <taxon>Lachnospirales</taxon>
        <taxon>Lachnospiraceae</taxon>
        <taxon>Hungatella</taxon>
    </lineage>
</organism>
<protein>
    <recommendedName>
        <fullName evidence="4">4Fe-4S ferredoxin-type domain-containing protein</fullName>
    </recommendedName>
</protein>
<evidence type="ECO:0000313" key="6">
    <source>
        <dbReference type="Proteomes" id="UP000005384"/>
    </source>
</evidence>
<dbReference type="GO" id="GO:0046872">
    <property type="term" value="F:metal ion binding"/>
    <property type="evidence" value="ECO:0007669"/>
    <property type="project" value="UniProtKB-KW"/>
</dbReference>
<dbReference type="RefSeq" id="WP_006781817.1">
    <property type="nucleotide sequence ID" value="NZ_CP040506.1"/>
</dbReference>
<accession>G5IJZ8</accession>
<dbReference type="GO" id="GO:0005886">
    <property type="term" value="C:plasma membrane"/>
    <property type="evidence" value="ECO:0007669"/>
    <property type="project" value="TreeGrafter"/>
</dbReference>
<dbReference type="OrthoDB" id="5241828at2"/>
<keyword evidence="3" id="KW-0411">Iron-sulfur</keyword>
<sequence>MISQKAKIQADACRFCWMCRHLCPVGLQTGKEVNTPRAKGLLLSMVERGTAFDRDMAEVMYECLLCDACSNDCATGFEPPVFIREGRTAAVVEELVPEKVQAVLDKIEVSGNIYGEAKPSFGTERDAEVLVYIGEVAALRAQNMAESFLRLLERAGVSYTVLKEEPASGVMLADLIGYVEEVQEAARVCSDAINRTGVKTVVVLDSYDAVFMTQQYGEWGMGLQAEVVTATSYLASLLREGKLKPGKISMAYAAYHDDSRLARSIHEFEPARELIGAMGIELEEMFQNRELAKCCGTSLAKAYMPEIVAMTARGRWEDVMRTKAKTLIVANPEVWEVMRGAVPEGMELCDLFGLLDRACS</sequence>
<keyword evidence="6" id="KW-1185">Reference proteome</keyword>
<evidence type="ECO:0000313" key="5">
    <source>
        <dbReference type="EMBL" id="EHI58182.1"/>
    </source>
</evidence>
<name>G5IJZ8_9FIRM</name>
<dbReference type="Proteomes" id="UP000005384">
    <property type="component" value="Unassembled WGS sequence"/>
</dbReference>
<keyword evidence="2" id="KW-0408">Iron</keyword>
<gene>
    <name evidence="5" type="ORF">HMPREF9473_03826</name>
</gene>
<feature type="domain" description="4Fe-4S ferredoxin-type" evidence="4">
    <location>
        <begin position="10"/>
        <end position="76"/>
    </location>
</feature>
<evidence type="ECO:0000259" key="4">
    <source>
        <dbReference type="Pfam" id="PF13183"/>
    </source>
</evidence>
<dbReference type="PANTHER" id="PTHR43255">
    <property type="entry name" value="IRON-SULFUR-BINDING OXIDOREDUCTASE FADF-RELATED-RELATED"/>
    <property type="match status" value="1"/>
</dbReference>
<proteinExistence type="predicted"/>
<dbReference type="AlphaFoldDB" id="G5IJZ8"/>
<dbReference type="InterPro" id="IPR009051">
    <property type="entry name" value="Helical_ferredxn"/>
</dbReference>